<dbReference type="OrthoDB" id="210068at2157"/>
<evidence type="ECO:0000259" key="2">
    <source>
        <dbReference type="Pfam" id="PF26226"/>
    </source>
</evidence>
<dbReference type="EMBL" id="CP026309">
    <property type="protein sequence ID" value="AUV83699.1"/>
    <property type="molecule type" value="Genomic_DNA"/>
</dbReference>
<sequence length="225" mass="25440">MTTDEERAGETASTGDVDEPDAPESPVDGAEAGPESADDADVPAWDDEYVDRVSDRIMFNYDLEKDVTVRGEPFTLRGELRMESHKQFFHPAITYGHQHAYEHLFLTERGPVRVSDIDRFVDLGHTLADEWVDADEEHYATDFTFVAVADAISDDVRDRVASFEERTLLRYGYNGHYEIHLAVVAPEDEDLVVSRNADVVDAIRTWEPIESDAGFVSRLKQRLFG</sequence>
<reference evidence="3 4" key="1">
    <citation type="submission" date="2018-01" db="EMBL/GenBank/DDBJ databases">
        <title>Complete genome sequence of Salinigranum rubrum GX10T, an extremely halophilic archaeon isolated from a marine solar saltern.</title>
        <authorList>
            <person name="Han S."/>
        </authorList>
    </citation>
    <scope>NUCLEOTIDE SEQUENCE [LARGE SCALE GENOMIC DNA]</scope>
    <source>
        <strain evidence="3 4">GX10</strain>
    </source>
</reference>
<dbReference type="InterPro" id="IPR058365">
    <property type="entry name" value="DUF8052"/>
</dbReference>
<gene>
    <name evidence="3" type="ORF">C2R22_20305</name>
</gene>
<evidence type="ECO:0000313" key="3">
    <source>
        <dbReference type="EMBL" id="AUV83699.1"/>
    </source>
</evidence>
<accession>A0A2I8VR91</accession>
<evidence type="ECO:0000313" key="4">
    <source>
        <dbReference type="Proteomes" id="UP000236584"/>
    </source>
</evidence>
<dbReference type="KEGG" id="srub:C2R22_20305"/>
<dbReference type="Proteomes" id="UP000236584">
    <property type="component" value="Chromosome"/>
</dbReference>
<organism evidence="3 4">
    <name type="scientific">Salinigranum rubrum</name>
    <dbReference type="NCBI Taxonomy" id="755307"/>
    <lineage>
        <taxon>Archaea</taxon>
        <taxon>Methanobacteriati</taxon>
        <taxon>Methanobacteriota</taxon>
        <taxon>Stenosarchaea group</taxon>
        <taxon>Halobacteria</taxon>
        <taxon>Halobacteriales</taxon>
        <taxon>Haloferacaceae</taxon>
        <taxon>Salinigranum</taxon>
    </lineage>
</organism>
<protein>
    <recommendedName>
        <fullName evidence="2">DUF8052 domain-containing protein</fullName>
    </recommendedName>
</protein>
<proteinExistence type="predicted"/>
<feature type="domain" description="DUF8052" evidence="2">
    <location>
        <begin position="47"/>
        <end position="204"/>
    </location>
</feature>
<keyword evidence="4" id="KW-1185">Reference proteome</keyword>
<dbReference type="GeneID" id="35594487"/>
<dbReference type="AlphaFoldDB" id="A0A2I8VR91"/>
<evidence type="ECO:0000256" key="1">
    <source>
        <dbReference type="SAM" id="MobiDB-lite"/>
    </source>
</evidence>
<dbReference type="RefSeq" id="WP_103427388.1">
    <property type="nucleotide sequence ID" value="NZ_CP026309.1"/>
</dbReference>
<dbReference type="Pfam" id="PF26226">
    <property type="entry name" value="DUF8052"/>
    <property type="match status" value="1"/>
</dbReference>
<feature type="region of interest" description="Disordered" evidence="1">
    <location>
        <begin position="1"/>
        <end position="44"/>
    </location>
</feature>
<name>A0A2I8VR91_9EURY</name>